<comment type="similarity">
    <text evidence="1 3">Belongs to the gamma-glutamylcyclotransferase family.</text>
</comment>
<dbReference type="InterPro" id="IPR039126">
    <property type="entry name" value="GGACT"/>
</dbReference>
<gene>
    <name evidence="5" type="ORF">HERILL_LOCUS25</name>
</gene>
<dbReference type="GO" id="GO:0005829">
    <property type="term" value="C:cytosol"/>
    <property type="evidence" value="ECO:0007669"/>
    <property type="project" value="TreeGrafter"/>
</dbReference>
<dbReference type="AlphaFoldDB" id="A0A7R8YKP4"/>
<dbReference type="GO" id="GO:0061929">
    <property type="term" value="F:gamma-glutamylaminecyclotransferase activity"/>
    <property type="evidence" value="ECO:0007669"/>
    <property type="project" value="InterPro"/>
</dbReference>
<feature type="domain" description="Gamma-glutamylcyclotransferase AIG2-like" evidence="4">
    <location>
        <begin position="9"/>
        <end position="122"/>
    </location>
</feature>
<dbReference type="InterPro" id="IPR009288">
    <property type="entry name" value="AIG2-like_dom"/>
</dbReference>
<dbReference type="EMBL" id="LR899009">
    <property type="protein sequence ID" value="CAD7076623.1"/>
    <property type="molecule type" value="Genomic_DNA"/>
</dbReference>
<reference evidence="5 6" key="1">
    <citation type="submission" date="2020-11" db="EMBL/GenBank/DDBJ databases">
        <authorList>
            <person name="Wallbank WR R."/>
            <person name="Pardo Diaz C."/>
            <person name="Kozak K."/>
            <person name="Martin S."/>
            <person name="Jiggins C."/>
            <person name="Moest M."/>
            <person name="Warren A I."/>
            <person name="Generalovic N T."/>
            <person name="Byers J.R.P. K."/>
            <person name="Montejo-Kovacevich G."/>
            <person name="Yen C E."/>
        </authorList>
    </citation>
    <scope>NUCLEOTIDE SEQUENCE [LARGE SCALE GENOMIC DNA]</scope>
</reference>
<evidence type="ECO:0000256" key="1">
    <source>
        <dbReference type="ARBA" id="ARBA00008861"/>
    </source>
</evidence>
<proteinExistence type="inferred from homology"/>
<evidence type="ECO:0000256" key="3">
    <source>
        <dbReference type="RuleBase" id="RU367036"/>
    </source>
</evidence>
<evidence type="ECO:0000313" key="6">
    <source>
        <dbReference type="Proteomes" id="UP000594454"/>
    </source>
</evidence>
<dbReference type="InParanoid" id="A0A7R8YKP4"/>
<feature type="active site" description="Proton acceptor" evidence="2">
    <location>
        <position position="87"/>
    </location>
</feature>
<evidence type="ECO:0000259" key="4">
    <source>
        <dbReference type="Pfam" id="PF06094"/>
    </source>
</evidence>
<dbReference type="FunCoup" id="A0A7R8YKP4">
    <property type="interactions" value="217"/>
</dbReference>
<dbReference type="SUPFAM" id="SSF110857">
    <property type="entry name" value="Gamma-glutamyl cyclotransferase-like"/>
    <property type="match status" value="1"/>
</dbReference>
<dbReference type="Proteomes" id="UP000594454">
    <property type="component" value="Chromosome 1"/>
</dbReference>
<keyword evidence="6" id="KW-1185">Reference proteome</keyword>
<organism evidence="5 6">
    <name type="scientific">Hermetia illucens</name>
    <name type="common">Black soldier fly</name>
    <dbReference type="NCBI Taxonomy" id="343691"/>
    <lineage>
        <taxon>Eukaryota</taxon>
        <taxon>Metazoa</taxon>
        <taxon>Ecdysozoa</taxon>
        <taxon>Arthropoda</taxon>
        <taxon>Hexapoda</taxon>
        <taxon>Insecta</taxon>
        <taxon>Pterygota</taxon>
        <taxon>Neoptera</taxon>
        <taxon>Endopterygota</taxon>
        <taxon>Diptera</taxon>
        <taxon>Brachycera</taxon>
        <taxon>Stratiomyomorpha</taxon>
        <taxon>Stratiomyidae</taxon>
        <taxon>Hermetiinae</taxon>
        <taxon>Hermetia</taxon>
    </lineage>
</organism>
<dbReference type="InterPro" id="IPR013024">
    <property type="entry name" value="GGCT-like"/>
</dbReference>
<dbReference type="CDD" id="cd06661">
    <property type="entry name" value="GGCT_like"/>
    <property type="match status" value="1"/>
</dbReference>
<dbReference type="Gene3D" id="3.10.490.10">
    <property type="entry name" value="Gamma-glutamyl cyclotransferase-like"/>
    <property type="match status" value="1"/>
</dbReference>
<dbReference type="PANTHER" id="PTHR12510">
    <property type="entry name" value="TROPONIN C-AKIN-1 PROTEIN"/>
    <property type="match status" value="1"/>
</dbReference>
<evidence type="ECO:0000313" key="5">
    <source>
        <dbReference type="EMBL" id="CAD7076623.1"/>
    </source>
</evidence>
<dbReference type="InterPro" id="IPR036568">
    <property type="entry name" value="GGCT-like_sf"/>
</dbReference>
<dbReference type="OrthoDB" id="113620at2759"/>
<accession>A0A7R8YKP4</accession>
<sequence length="150" mass="17525">MSNSRLLRVFVYGTLKRGEPNHYWLTDAGKGFSRLVSIGKTQKKYPLVIGTRYNIPFLLDKEGTGHNVEGEIYEIDDKMLSSLDDLEEYPNYYDREIQDIVAENGSTTQCWIYLLRKFPENMLSKEFLQSYRNTPEKPYCESYLQIGNQS</sequence>
<name>A0A7R8YKP4_HERIL</name>
<evidence type="ECO:0000256" key="2">
    <source>
        <dbReference type="PIRSR" id="PIRSR639126-1"/>
    </source>
</evidence>
<dbReference type="PANTHER" id="PTHR12510:SF4">
    <property type="entry name" value="GAMMA-GLUTAMYLAMINECYCLOTRANSFERASE"/>
    <property type="match status" value="1"/>
</dbReference>
<dbReference type="Pfam" id="PF06094">
    <property type="entry name" value="GGACT"/>
    <property type="match status" value="1"/>
</dbReference>
<protein>
    <recommendedName>
        <fullName evidence="3">Gamma-glutamylcyclotransferase family protein</fullName>
    </recommendedName>
</protein>